<dbReference type="PRINTS" id="PR00081">
    <property type="entry name" value="GDHRDH"/>
</dbReference>
<proteinExistence type="inferred from homology"/>
<dbReference type="InterPro" id="IPR020904">
    <property type="entry name" value="Sc_DH/Rdtase_CS"/>
</dbReference>
<organism evidence="3 5">
    <name type="scientific">Leptospira perolatii</name>
    <dbReference type="NCBI Taxonomy" id="2023191"/>
    <lineage>
        <taxon>Bacteria</taxon>
        <taxon>Pseudomonadati</taxon>
        <taxon>Spirochaetota</taxon>
        <taxon>Spirochaetia</taxon>
        <taxon>Leptospirales</taxon>
        <taxon>Leptospiraceae</taxon>
        <taxon>Leptospira</taxon>
    </lineage>
</organism>
<dbReference type="RefSeq" id="WP_100712683.1">
    <property type="nucleotide sequence ID" value="NZ_NPDY01000002.1"/>
</dbReference>
<dbReference type="PANTHER" id="PTHR42760">
    <property type="entry name" value="SHORT-CHAIN DEHYDROGENASES/REDUCTASES FAMILY MEMBER"/>
    <property type="match status" value="1"/>
</dbReference>
<sequence>MQIIEPKPNRFDPNHSFILVTGGSGGFGRSLISLLCSEGFSVMNWDKVPPAEKVKNEIFLELDLTSIFQIETACENLRKEFFPVTASIARVPKHLVGYVHAAGYGGPYHAITEVSVEEWDAIFSTNLRSAFQITKAILPGFSSQKFGRLVYLASSLALKGSAHSVAYSSSKHGLIGFVKSIAAEWGEFGITSNAVSPGYMETKMGIQEDQVNDHRNRIIEMTPSKKIADPIEVARVVRFLLTEAADYVNGANWTIDGGITAI</sequence>
<dbReference type="Pfam" id="PF13561">
    <property type="entry name" value="adh_short_C2"/>
    <property type="match status" value="1"/>
</dbReference>
<protein>
    <submittedName>
        <fullName evidence="3">3-ketoacyl-ACP reductase</fullName>
    </submittedName>
</protein>
<evidence type="ECO:0000313" key="5">
    <source>
        <dbReference type="Proteomes" id="UP000231990"/>
    </source>
</evidence>
<evidence type="ECO:0000313" key="3">
    <source>
        <dbReference type="EMBL" id="PJZ73887.1"/>
    </source>
</evidence>
<dbReference type="InterPro" id="IPR002347">
    <property type="entry name" value="SDR_fam"/>
</dbReference>
<dbReference type="EMBL" id="NPDZ01000003">
    <property type="protein sequence ID" value="PJZ73887.1"/>
    <property type="molecule type" value="Genomic_DNA"/>
</dbReference>
<dbReference type="OrthoDB" id="9803333at2"/>
<name>A0A2M9ZP92_9LEPT</name>
<dbReference type="EMBL" id="NPDY01000002">
    <property type="protein sequence ID" value="PJZ70676.1"/>
    <property type="molecule type" value="Genomic_DNA"/>
</dbReference>
<comment type="caution">
    <text evidence="3">The sequence shown here is derived from an EMBL/GenBank/DDBJ whole genome shotgun (WGS) entry which is preliminary data.</text>
</comment>
<keyword evidence="4" id="KW-1185">Reference proteome</keyword>
<comment type="similarity">
    <text evidence="1">Belongs to the short-chain dehydrogenases/reductases (SDR) family.</text>
</comment>
<dbReference type="Proteomes" id="UP000231962">
    <property type="component" value="Unassembled WGS sequence"/>
</dbReference>
<reference evidence="4 5" key="1">
    <citation type="submission" date="2017-07" db="EMBL/GenBank/DDBJ databases">
        <title>Leptospira spp. isolated from tropical soils.</title>
        <authorList>
            <person name="Thibeaux R."/>
            <person name="Iraola G."/>
            <person name="Ferres I."/>
            <person name="Bierque E."/>
            <person name="Girault D."/>
            <person name="Soupe-Gilbert M.-E."/>
            <person name="Picardeau M."/>
            <person name="Goarant C."/>
        </authorList>
    </citation>
    <scope>NUCLEOTIDE SEQUENCE [LARGE SCALE GENOMIC DNA]</scope>
    <source>
        <strain evidence="3 5">FH1-B-B1</strain>
        <strain evidence="2 4">FH1-B-C1</strain>
    </source>
</reference>
<evidence type="ECO:0000313" key="4">
    <source>
        <dbReference type="Proteomes" id="UP000231962"/>
    </source>
</evidence>
<evidence type="ECO:0000256" key="1">
    <source>
        <dbReference type="ARBA" id="ARBA00006484"/>
    </source>
</evidence>
<evidence type="ECO:0000313" key="2">
    <source>
        <dbReference type="EMBL" id="PJZ70676.1"/>
    </source>
</evidence>
<dbReference type="Proteomes" id="UP000231990">
    <property type="component" value="Unassembled WGS sequence"/>
</dbReference>
<dbReference type="SUPFAM" id="SSF51735">
    <property type="entry name" value="NAD(P)-binding Rossmann-fold domains"/>
    <property type="match status" value="1"/>
</dbReference>
<accession>A0A2M9ZP92</accession>
<dbReference type="GO" id="GO:0030497">
    <property type="term" value="P:fatty acid elongation"/>
    <property type="evidence" value="ECO:0007669"/>
    <property type="project" value="TreeGrafter"/>
</dbReference>
<gene>
    <name evidence="2" type="ORF">CH360_03875</name>
    <name evidence="3" type="ORF">CH373_07015</name>
</gene>
<dbReference type="Gene3D" id="3.40.50.720">
    <property type="entry name" value="NAD(P)-binding Rossmann-like Domain"/>
    <property type="match status" value="1"/>
</dbReference>
<dbReference type="InterPro" id="IPR036291">
    <property type="entry name" value="NAD(P)-bd_dom_sf"/>
</dbReference>
<dbReference type="AlphaFoldDB" id="A0A2M9ZP92"/>
<dbReference type="PROSITE" id="PS00061">
    <property type="entry name" value="ADH_SHORT"/>
    <property type="match status" value="1"/>
</dbReference>
<dbReference type="GO" id="GO:0016616">
    <property type="term" value="F:oxidoreductase activity, acting on the CH-OH group of donors, NAD or NADP as acceptor"/>
    <property type="evidence" value="ECO:0007669"/>
    <property type="project" value="TreeGrafter"/>
</dbReference>
<dbReference type="PANTHER" id="PTHR42760:SF40">
    <property type="entry name" value="3-OXOACYL-[ACYL-CARRIER-PROTEIN] REDUCTASE, CHLOROPLASTIC"/>
    <property type="match status" value="1"/>
</dbReference>
<dbReference type="CDD" id="cd05233">
    <property type="entry name" value="SDR_c"/>
    <property type="match status" value="1"/>
</dbReference>